<keyword evidence="2" id="KW-1185">Reference proteome</keyword>
<proteinExistence type="predicted"/>
<accession>A0A2A9NL43</accession>
<evidence type="ECO:0000313" key="1">
    <source>
        <dbReference type="EMBL" id="PFH48987.1"/>
    </source>
</evidence>
<name>A0A2A9NL43_9AGAR</name>
<sequence>HPNGDIYFYNRERRLITPDDITDREKLQLVVESWEDHMYNIEDDPLKEQLGEDWELFLSDVTDTTVIIEMISRTNKTAFKWSEDRGLERWQGKEHFWSLLAEYPSHHCELPPGVEHEFIRTIYTRKAIQTTGAVFPLTFEQIDHALTRYHQLKDLQTRGVDVIPTLTWLMGAVMPLNNPSTSIMADMF</sequence>
<dbReference type="AlphaFoldDB" id="A0A2A9NL43"/>
<feature type="non-terminal residue" evidence="1">
    <location>
        <position position="1"/>
    </location>
</feature>
<reference evidence="1 2" key="1">
    <citation type="submission" date="2014-02" db="EMBL/GenBank/DDBJ databases">
        <title>Transposable element dynamics among asymbiotic and ectomycorrhizal Amanita fungi.</title>
        <authorList>
            <consortium name="DOE Joint Genome Institute"/>
            <person name="Hess J."/>
            <person name="Skrede I."/>
            <person name="Wolfe B."/>
            <person name="LaButti K."/>
            <person name="Ohm R.A."/>
            <person name="Grigoriev I.V."/>
            <person name="Pringle A."/>
        </authorList>
    </citation>
    <scope>NUCLEOTIDE SEQUENCE [LARGE SCALE GENOMIC DNA]</scope>
    <source>
        <strain evidence="1 2">SKay4041</strain>
    </source>
</reference>
<organism evidence="1 2">
    <name type="scientific">Amanita thiersii Skay4041</name>
    <dbReference type="NCBI Taxonomy" id="703135"/>
    <lineage>
        <taxon>Eukaryota</taxon>
        <taxon>Fungi</taxon>
        <taxon>Dikarya</taxon>
        <taxon>Basidiomycota</taxon>
        <taxon>Agaricomycotina</taxon>
        <taxon>Agaricomycetes</taxon>
        <taxon>Agaricomycetidae</taxon>
        <taxon>Agaricales</taxon>
        <taxon>Pluteineae</taxon>
        <taxon>Amanitaceae</taxon>
        <taxon>Amanita</taxon>
    </lineage>
</organism>
<dbReference type="EMBL" id="KZ302043">
    <property type="protein sequence ID" value="PFH48987.1"/>
    <property type="molecule type" value="Genomic_DNA"/>
</dbReference>
<dbReference type="Proteomes" id="UP000242287">
    <property type="component" value="Unassembled WGS sequence"/>
</dbReference>
<protein>
    <submittedName>
        <fullName evidence="1">Uncharacterized protein</fullName>
    </submittedName>
</protein>
<gene>
    <name evidence="1" type="ORF">AMATHDRAFT_148627</name>
</gene>
<dbReference type="OrthoDB" id="3166422at2759"/>
<evidence type="ECO:0000313" key="2">
    <source>
        <dbReference type="Proteomes" id="UP000242287"/>
    </source>
</evidence>